<protein>
    <submittedName>
        <fullName evidence="1">Uncharacterized protein</fullName>
    </submittedName>
</protein>
<evidence type="ECO:0000313" key="1">
    <source>
        <dbReference type="EMBL" id="KIJ29485.1"/>
    </source>
</evidence>
<dbReference type="Proteomes" id="UP000054279">
    <property type="component" value="Unassembled WGS sequence"/>
</dbReference>
<reference evidence="1 2" key="1">
    <citation type="submission" date="2014-06" db="EMBL/GenBank/DDBJ databases">
        <title>Evolutionary Origins and Diversification of the Mycorrhizal Mutualists.</title>
        <authorList>
            <consortium name="DOE Joint Genome Institute"/>
            <consortium name="Mycorrhizal Genomics Consortium"/>
            <person name="Kohler A."/>
            <person name="Kuo A."/>
            <person name="Nagy L.G."/>
            <person name="Floudas D."/>
            <person name="Copeland A."/>
            <person name="Barry K.W."/>
            <person name="Cichocki N."/>
            <person name="Veneault-Fourrey C."/>
            <person name="LaButti K."/>
            <person name="Lindquist E.A."/>
            <person name="Lipzen A."/>
            <person name="Lundell T."/>
            <person name="Morin E."/>
            <person name="Murat C."/>
            <person name="Riley R."/>
            <person name="Ohm R."/>
            <person name="Sun H."/>
            <person name="Tunlid A."/>
            <person name="Henrissat B."/>
            <person name="Grigoriev I.V."/>
            <person name="Hibbett D.S."/>
            <person name="Martin F."/>
        </authorList>
    </citation>
    <scope>NUCLEOTIDE SEQUENCE [LARGE SCALE GENOMIC DNA]</scope>
    <source>
        <strain evidence="1 2">SS14</strain>
    </source>
</reference>
<evidence type="ECO:0000313" key="2">
    <source>
        <dbReference type="Proteomes" id="UP000054279"/>
    </source>
</evidence>
<dbReference type="HOGENOM" id="CLU_2564804_0_0_1"/>
<proteinExistence type="predicted"/>
<sequence length="82" mass="9377">ELKKEIDIILDAMAVVDPSQIIQKPKFHILLHIVEDIRRFGPAILFSTKIFECFNAVFRMCSVLSNHQAPSHDIALKFAELD</sequence>
<name>A0A0C9UWH4_SPHS4</name>
<organism evidence="1 2">
    <name type="scientific">Sphaerobolus stellatus (strain SS14)</name>
    <dbReference type="NCBI Taxonomy" id="990650"/>
    <lineage>
        <taxon>Eukaryota</taxon>
        <taxon>Fungi</taxon>
        <taxon>Dikarya</taxon>
        <taxon>Basidiomycota</taxon>
        <taxon>Agaricomycotina</taxon>
        <taxon>Agaricomycetes</taxon>
        <taxon>Phallomycetidae</taxon>
        <taxon>Geastrales</taxon>
        <taxon>Sphaerobolaceae</taxon>
        <taxon>Sphaerobolus</taxon>
    </lineage>
</organism>
<keyword evidence="2" id="KW-1185">Reference proteome</keyword>
<feature type="non-terminal residue" evidence="1">
    <location>
        <position position="1"/>
    </location>
</feature>
<dbReference type="AlphaFoldDB" id="A0A0C9UWH4"/>
<dbReference type="OrthoDB" id="2506088at2759"/>
<accession>A0A0C9UWH4</accession>
<gene>
    <name evidence="1" type="ORF">M422DRAFT_188436</name>
</gene>
<dbReference type="EMBL" id="KN837282">
    <property type="protein sequence ID" value="KIJ29485.1"/>
    <property type="molecule type" value="Genomic_DNA"/>
</dbReference>